<dbReference type="CDD" id="cd18577">
    <property type="entry name" value="ABC_6TM_Pgp_ABCB1_D1_like"/>
    <property type="match status" value="1"/>
</dbReference>
<dbReference type="GO" id="GO:0005886">
    <property type="term" value="C:plasma membrane"/>
    <property type="evidence" value="ECO:0007669"/>
    <property type="project" value="UniProtKB-SubCell"/>
</dbReference>
<gene>
    <name evidence="12" type="ORF">ASPCAL12027</name>
</gene>
<dbReference type="FunFam" id="3.40.50.300:FF:000251">
    <property type="entry name" value="ABC transporter B family member 19"/>
    <property type="match status" value="1"/>
</dbReference>
<dbReference type="GO" id="GO:0016887">
    <property type="term" value="F:ATP hydrolysis activity"/>
    <property type="evidence" value="ECO:0007669"/>
    <property type="project" value="InterPro"/>
</dbReference>
<dbReference type="InterPro" id="IPR027417">
    <property type="entry name" value="P-loop_NTPase"/>
</dbReference>
<dbReference type="SMART" id="SM00382">
    <property type="entry name" value="AAA"/>
    <property type="match status" value="2"/>
</dbReference>
<dbReference type="AlphaFoldDB" id="A0A0U5G9D7"/>
<keyword evidence="7 9" id="KW-0472">Membrane</keyword>
<feature type="domain" description="ABC transmembrane type-1" evidence="11">
    <location>
        <begin position="700"/>
        <end position="986"/>
    </location>
</feature>
<proteinExistence type="inferred from homology"/>
<keyword evidence="3 9" id="KW-0812">Transmembrane</keyword>
<evidence type="ECO:0000256" key="5">
    <source>
        <dbReference type="ARBA" id="ARBA00022840"/>
    </source>
</evidence>
<keyword evidence="5" id="KW-0067">ATP-binding</keyword>
<dbReference type="SUPFAM" id="SSF52540">
    <property type="entry name" value="P-loop containing nucleoside triphosphate hydrolases"/>
    <property type="match status" value="2"/>
</dbReference>
<dbReference type="GO" id="GO:0090374">
    <property type="term" value="P:oligopeptide export from mitochondrion"/>
    <property type="evidence" value="ECO:0007669"/>
    <property type="project" value="TreeGrafter"/>
</dbReference>
<organism evidence="12 13">
    <name type="scientific">Aspergillus calidoustus</name>
    <dbReference type="NCBI Taxonomy" id="454130"/>
    <lineage>
        <taxon>Eukaryota</taxon>
        <taxon>Fungi</taxon>
        <taxon>Dikarya</taxon>
        <taxon>Ascomycota</taxon>
        <taxon>Pezizomycotina</taxon>
        <taxon>Eurotiomycetes</taxon>
        <taxon>Eurotiomycetidae</taxon>
        <taxon>Eurotiales</taxon>
        <taxon>Aspergillaceae</taxon>
        <taxon>Aspergillus</taxon>
        <taxon>Aspergillus subgen. Nidulantes</taxon>
    </lineage>
</organism>
<dbReference type="PROSITE" id="PS50893">
    <property type="entry name" value="ABC_TRANSPORTER_2"/>
    <property type="match status" value="2"/>
</dbReference>
<dbReference type="PROSITE" id="PS00211">
    <property type="entry name" value="ABC_TRANSPORTER_1"/>
    <property type="match status" value="2"/>
</dbReference>
<feature type="transmembrane region" description="Helical" evidence="9">
    <location>
        <begin position="813"/>
        <end position="836"/>
    </location>
</feature>
<feature type="compositionally biased region" description="Basic and acidic residues" evidence="8">
    <location>
        <begin position="1"/>
        <end position="15"/>
    </location>
</feature>
<feature type="transmembrane region" description="Helical" evidence="9">
    <location>
        <begin position="739"/>
        <end position="770"/>
    </location>
</feature>
<feature type="transmembrane region" description="Helical" evidence="9">
    <location>
        <begin position="48"/>
        <end position="72"/>
    </location>
</feature>
<evidence type="ECO:0000259" key="11">
    <source>
        <dbReference type="PROSITE" id="PS50929"/>
    </source>
</evidence>
<dbReference type="InterPro" id="IPR011527">
    <property type="entry name" value="ABC1_TM_dom"/>
</dbReference>
<evidence type="ECO:0000256" key="3">
    <source>
        <dbReference type="ARBA" id="ARBA00022692"/>
    </source>
</evidence>
<dbReference type="Gene3D" id="1.20.1560.10">
    <property type="entry name" value="ABC transporter type 1, transmembrane domain"/>
    <property type="match status" value="1"/>
</dbReference>
<keyword evidence="13" id="KW-1185">Reference proteome</keyword>
<evidence type="ECO:0000259" key="10">
    <source>
        <dbReference type="PROSITE" id="PS50893"/>
    </source>
</evidence>
<comment type="similarity">
    <text evidence="2">Belongs to the ABC transporter superfamily. ABCB family. Multidrug resistance exporter (TC 3.A.1.201) subfamily.</text>
</comment>
<feature type="transmembrane region" description="Helical" evidence="9">
    <location>
        <begin position="694"/>
        <end position="719"/>
    </location>
</feature>
<protein>
    <submittedName>
        <fullName evidence="12">Uncharacterized protein</fullName>
    </submittedName>
</protein>
<feature type="domain" description="ABC transmembrane type-1" evidence="11">
    <location>
        <begin position="52"/>
        <end position="343"/>
    </location>
</feature>
<comment type="subcellular location">
    <subcellularLocation>
        <location evidence="1">Cell membrane</location>
        <topology evidence="1">Multi-pass membrane protein</topology>
    </subcellularLocation>
</comment>
<dbReference type="OrthoDB" id="6500128at2759"/>
<feature type="transmembrane region" description="Helical" evidence="9">
    <location>
        <begin position="921"/>
        <end position="945"/>
    </location>
</feature>
<evidence type="ECO:0000256" key="6">
    <source>
        <dbReference type="ARBA" id="ARBA00022989"/>
    </source>
</evidence>
<accession>A0A0U5G9D7</accession>
<dbReference type="InterPro" id="IPR036640">
    <property type="entry name" value="ABC1_TM_sf"/>
</dbReference>
<keyword evidence="6 9" id="KW-1133">Transmembrane helix</keyword>
<keyword evidence="4" id="KW-0547">Nucleotide-binding</keyword>
<dbReference type="PROSITE" id="PS50929">
    <property type="entry name" value="ABC_TM1F"/>
    <property type="match status" value="2"/>
</dbReference>
<dbReference type="GO" id="GO:0005524">
    <property type="term" value="F:ATP binding"/>
    <property type="evidence" value="ECO:0007669"/>
    <property type="project" value="UniProtKB-KW"/>
</dbReference>
<evidence type="ECO:0000313" key="12">
    <source>
        <dbReference type="EMBL" id="CEL08882.1"/>
    </source>
</evidence>
<dbReference type="OMA" id="WAFQSWV"/>
<feature type="transmembrane region" description="Helical" evidence="9">
    <location>
        <begin position="99"/>
        <end position="123"/>
    </location>
</feature>
<feature type="transmembrane region" description="Helical" evidence="9">
    <location>
        <begin position="277"/>
        <end position="299"/>
    </location>
</feature>
<evidence type="ECO:0000313" key="13">
    <source>
        <dbReference type="Proteomes" id="UP000054771"/>
    </source>
</evidence>
<evidence type="ECO:0000256" key="4">
    <source>
        <dbReference type="ARBA" id="ARBA00022741"/>
    </source>
</evidence>
<dbReference type="CDD" id="cd03249">
    <property type="entry name" value="ABC_MTABC3_MDL1_MDL2"/>
    <property type="match status" value="2"/>
</dbReference>
<sequence length="1275" mass="139158">MGRPKIEEKSDKNDTVDVANSMDAKSEENQPEFKDFVRIFHYADRLSMILNILAFTCAIASGAALPLMTIVFGQFASKFTDFAGGSTDPSDFEGIVNEFVLWFIYLFVGRFVVTLTATLSITISGIRTTRSLRQAYFEHLLRTEIWYYDTAKDSSPAVQISTNATRINQGIAEKLVLIVQGLSMFFASFIVAISVQWKLALITLSVVPAMFIAIGICIAIDAPIEASIGRAYSNGASLAQEALASIKTVHAFSAQEGIIQKYDEYLAEAHRFGKKKIIPYGMSSGMIYFCIFSGNALAFWQGYRMFLSGEISAVGDVFTVVMCTVIASTSINIFFPQMAVVSTAVAAASEFFRTMDKPSELDPLSDAGEKPNQCTGDIELDNVSFSYPSRPSAKVLQGFTLSIPAGKTTALVGSSGSGKSTLVGLLERWYQPTGGCILLDGTDITKLNTKWLRSQISLVQQEPVLFQGTVFQNVAKGFLETQKSLSYDEQLRLVQEACKSSYAHDFIQALPQGYSTYLGERGGTLSGGQKQRVAIARSIVSDPKILLLDEATSALDPQAERVVQEALNHVSNSRTTIMIAHRLSTVKDADNIAVISNGSLVEQGTHEELIARQGSYAALVKAQNLHGNFGQSEEGPLINTEKGGDVPDEHLLTNPNSIIIDEKQASNDRDEIQSTKKRSIWGILYLILREQETIYPLLGIISFGCVIAAATHPAQAVLFSRLIEVFTPNSEPDPDAANFTALMFFVVALGNLVAYTIVGGLCVVVSQLVTHNYRSELFKRIINMDIEFFDQKENTSGALASNLMTVPNNLQELISINIFILLILIISLLASSGLALGYGWKLALVMIFAGLPTFIGAALVQLRLEAKMNDTNEARFSDSASLAVEAVGALRTVSSLTLEADLLMEYAENLRVILRRSAKTMVVSMSVYAFAQSVDFLVMALGFWYGSRLLASSEYTTEQFFVVFMSILLAGQGAAQFLAAAGSITRAKSAGTFLLDLRDKIPRIRETDDNRDNSLDGHEGVSLDKVDFTYPGRLSQVIRGVSMQISSGQFVAFVGHSGCGKSTLISLLERYYDPTSGEIRLGDENIQNFSPKTYRSQMSLVQQEPVLFQGTVSENIALGALQTPTEEEIYDAAKQANAYDFIISLPQGFNTPAGKHGTSFSGGQRQRIAIARALIRRPKVLLLDEATSALDTQSERLVQAALDTAGKMDGRTTIAVAHRLSTIRDADVIYVFANGKVIEVGSHTELQRQKGVYYEMCLAQSLDKSVDTDRADISS</sequence>
<dbReference type="Proteomes" id="UP000054771">
    <property type="component" value="Unassembled WGS sequence"/>
</dbReference>
<dbReference type="Pfam" id="PF00664">
    <property type="entry name" value="ABC_membrane"/>
    <property type="match status" value="2"/>
</dbReference>
<evidence type="ECO:0000256" key="7">
    <source>
        <dbReference type="ARBA" id="ARBA00023136"/>
    </source>
</evidence>
<dbReference type="PANTHER" id="PTHR43394">
    <property type="entry name" value="ATP-DEPENDENT PERMEASE MDL1, MITOCHONDRIAL"/>
    <property type="match status" value="1"/>
</dbReference>
<dbReference type="PANTHER" id="PTHR43394:SF27">
    <property type="entry name" value="ATP-DEPENDENT TRANSLOCASE ABCB1-LIKE"/>
    <property type="match status" value="1"/>
</dbReference>
<evidence type="ECO:0000256" key="8">
    <source>
        <dbReference type="SAM" id="MobiDB-lite"/>
    </source>
</evidence>
<dbReference type="GO" id="GO:0005743">
    <property type="term" value="C:mitochondrial inner membrane"/>
    <property type="evidence" value="ECO:0007669"/>
    <property type="project" value="TreeGrafter"/>
</dbReference>
<feature type="transmembrane region" description="Helical" evidence="9">
    <location>
        <begin position="960"/>
        <end position="979"/>
    </location>
</feature>
<feature type="region of interest" description="Disordered" evidence="8">
    <location>
        <begin position="1"/>
        <end position="26"/>
    </location>
</feature>
<evidence type="ECO:0000256" key="9">
    <source>
        <dbReference type="SAM" id="Phobius"/>
    </source>
</evidence>
<evidence type="ECO:0000256" key="1">
    <source>
        <dbReference type="ARBA" id="ARBA00004651"/>
    </source>
</evidence>
<dbReference type="CDD" id="cd18578">
    <property type="entry name" value="ABC_6TM_Pgp_ABCB1_D2_like"/>
    <property type="match status" value="1"/>
</dbReference>
<dbReference type="Pfam" id="PF00005">
    <property type="entry name" value="ABC_tran"/>
    <property type="match status" value="2"/>
</dbReference>
<dbReference type="SUPFAM" id="SSF90123">
    <property type="entry name" value="ABC transporter transmembrane region"/>
    <property type="match status" value="2"/>
</dbReference>
<feature type="domain" description="ABC transporter" evidence="10">
    <location>
        <begin position="378"/>
        <end position="622"/>
    </location>
</feature>
<feature type="transmembrane region" description="Helical" evidence="9">
    <location>
        <begin position="199"/>
        <end position="220"/>
    </location>
</feature>
<dbReference type="InterPro" id="IPR017871">
    <property type="entry name" value="ABC_transporter-like_CS"/>
</dbReference>
<feature type="transmembrane region" description="Helical" evidence="9">
    <location>
        <begin position="311"/>
        <end position="335"/>
    </location>
</feature>
<feature type="transmembrane region" description="Helical" evidence="9">
    <location>
        <begin position="175"/>
        <end position="193"/>
    </location>
</feature>
<dbReference type="GO" id="GO:0015421">
    <property type="term" value="F:ABC-type oligopeptide transporter activity"/>
    <property type="evidence" value="ECO:0007669"/>
    <property type="project" value="TreeGrafter"/>
</dbReference>
<reference evidence="13" key="1">
    <citation type="journal article" date="2016" name="Genome Announc.">
        <title>Draft genome sequences of fungus Aspergillus calidoustus.</title>
        <authorList>
            <person name="Horn F."/>
            <person name="Linde J."/>
            <person name="Mattern D.J."/>
            <person name="Walther G."/>
            <person name="Guthke R."/>
            <person name="Scherlach K."/>
            <person name="Martin K."/>
            <person name="Brakhage A.A."/>
            <person name="Petzke L."/>
            <person name="Valiante V."/>
        </authorList>
    </citation>
    <scope>NUCLEOTIDE SEQUENCE [LARGE SCALE GENOMIC DNA]</scope>
    <source>
        <strain evidence="13">SF006504</strain>
    </source>
</reference>
<dbReference type="EMBL" id="CDMC01000012">
    <property type="protein sequence ID" value="CEL08882.1"/>
    <property type="molecule type" value="Genomic_DNA"/>
</dbReference>
<feature type="domain" description="ABC transporter" evidence="10">
    <location>
        <begin position="1021"/>
        <end position="1259"/>
    </location>
</feature>
<dbReference type="Gene3D" id="3.40.50.300">
    <property type="entry name" value="P-loop containing nucleotide triphosphate hydrolases"/>
    <property type="match status" value="2"/>
</dbReference>
<dbReference type="InterPro" id="IPR039421">
    <property type="entry name" value="Type_1_exporter"/>
</dbReference>
<dbReference type="FunFam" id="3.40.50.300:FF:000913">
    <property type="entry name" value="ABC multidrug transporter SitT"/>
    <property type="match status" value="1"/>
</dbReference>
<evidence type="ECO:0000256" key="2">
    <source>
        <dbReference type="ARBA" id="ARBA00007577"/>
    </source>
</evidence>
<dbReference type="InterPro" id="IPR003593">
    <property type="entry name" value="AAA+_ATPase"/>
</dbReference>
<dbReference type="STRING" id="454130.A0A0U5G9D7"/>
<dbReference type="InterPro" id="IPR003439">
    <property type="entry name" value="ABC_transporter-like_ATP-bd"/>
</dbReference>
<feature type="transmembrane region" description="Helical" evidence="9">
    <location>
        <begin position="842"/>
        <end position="860"/>
    </location>
</feature>
<name>A0A0U5G9D7_ASPCI</name>